<comment type="similarity">
    <text evidence="4">Belongs to the DNA polymerase type-B-like family.</text>
</comment>
<evidence type="ECO:0000256" key="2">
    <source>
        <dbReference type="ARBA" id="ARBA00001946"/>
    </source>
</evidence>
<keyword evidence="14" id="KW-1185">Reference proteome</keyword>
<feature type="compositionally biased region" description="Polar residues" evidence="10">
    <location>
        <begin position="181"/>
        <end position="210"/>
    </location>
</feature>
<dbReference type="GO" id="GO:0005737">
    <property type="term" value="C:cytoplasm"/>
    <property type="evidence" value="ECO:0007669"/>
    <property type="project" value="UniProtKB-SubCell"/>
</dbReference>
<dbReference type="GO" id="GO:0010605">
    <property type="term" value="P:negative regulation of macromolecule metabolic process"/>
    <property type="evidence" value="ECO:0007669"/>
    <property type="project" value="UniProtKB-ARBA"/>
</dbReference>
<comment type="cofactor">
    <cofactor evidence="2">
        <name>Mg(2+)</name>
        <dbReference type="ChEBI" id="CHEBI:18420"/>
    </cofactor>
</comment>
<feature type="region of interest" description="Disordered" evidence="10">
    <location>
        <begin position="26"/>
        <end position="58"/>
    </location>
</feature>
<name>A0A507EST8_9FUNG</name>
<feature type="region of interest" description="Disordered" evidence="10">
    <location>
        <begin position="268"/>
        <end position="365"/>
    </location>
</feature>
<evidence type="ECO:0000256" key="9">
    <source>
        <dbReference type="ARBA" id="ARBA00022842"/>
    </source>
</evidence>
<sequence>MHSATSATGSDDTDYADLPSFTRLALTHPSNLSSEETSNSYSGDKRSANPSLQPIPFTANPLRRRTLSDALPPHVHVPIQNSLMHNIHTEPLHPASHVRRTGSLADFGPLDLKHLKNKHVMQQQQSRLKPNFKLMHACYPGDSSGDVADEAGTVFYFDEDDEDRVGERAAEFVDTGGASKRTPSFDGTSSGESNTWVGSFTDQPSSLSSRNYTLRNSFDDKWKSPTGIMSIGILNLQGDEGNAVGRDDGVGKTLISPSFSEIQAPANVRSNSARMHATSPMISPCPRSTFEARLPSNSAQNGNSSNRLDPRGMGWMQHDAGGFKLPPTFSMDTSQHRGGDANSPGQNRSPSRAFSNASESSPLFLPHQADSKNIWGAPDLNMGVSVFTPTDANHANRRNDGLANKDAARLVPSVLLRRNASFDHGAERTAKSTLIATGDTIQHTTAAAAVAPLAASKTKLNPLVSPFEYHPSSETSTWSQYSHASTQSSHYASNQSSQYTSPSFNANQYATNQSYHYHHQQQQQQQSPSLSFRLPDQLYHEQSTYAYNGHLKSATSYNSLTTTEWPQFSYPITSPHLNGVAVPASTRLMRESVISVSPAPAAPIASDLRIVKEIKTSKLRVDESKLTTEYFEQLSRESAELCCAIVPSSEERVRQEVAFRSVLEVARRAFPDASLHHFGSTALGFSLANAGDDFLGKGHTLLEIFVRILTHLKMKDMDLSISLGSNAYDAYTPAQLVEKLGIVMKNAGMRDVKMLTRARVPIVKIRDAITGIRCDIGFQSKLVLYNTRLLKAYSRIDPRFRELVFIVKYWSKQRNINEPYFGTLSSYCFVLMVIHFLQIRGVLPCLQQIAHDGQNVPNIAIDEANVYFCEDVDTLVSSGKWTCTNAETVGELVVAFFKYFSAEFPYVHGVASVRTGSVLSKEDKGWTKDRQQEMNRSVEDPFETTNNVGRPVDKETLFEVRGEFIRASKILCSAGGVGTGAAYEAILSKVCERAPVIISKKGTAAAASMGGSGSSNNLLGMSRKW</sequence>
<dbReference type="GO" id="GO:0046872">
    <property type="term" value="F:metal ion binding"/>
    <property type="evidence" value="ECO:0007669"/>
    <property type="project" value="UniProtKB-KW"/>
</dbReference>
<feature type="region of interest" description="Disordered" evidence="10">
    <location>
        <begin position="924"/>
        <end position="946"/>
    </location>
</feature>
<keyword evidence="6" id="KW-0963">Cytoplasm</keyword>
<dbReference type="OrthoDB" id="407432at2759"/>
<evidence type="ECO:0000259" key="12">
    <source>
        <dbReference type="Pfam" id="PF22600"/>
    </source>
</evidence>
<evidence type="ECO:0000256" key="6">
    <source>
        <dbReference type="ARBA" id="ARBA00022490"/>
    </source>
</evidence>
<dbReference type="GO" id="GO:0031123">
    <property type="term" value="P:RNA 3'-end processing"/>
    <property type="evidence" value="ECO:0007669"/>
    <property type="project" value="TreeGrafter"/>
</dbReference>
<feature type="region of interest" description="Disordered" evidence="10">
    <location>
        <begin position="171"/>
        <end position="210"/>
    </location>
</feature>
<dbReference type="CDD" id="cd05402">
    <property type="entry name" value="NT_PAP_TUTase"/>
    <property type="match status" value="1"/>
</dbReference>
<dbReference type="GO" id="GO:1990817">
    <property type="term" value="F:poly(A) RNA polymerase activity"/>
    <property type="evidence" value="ECO:0007669"/>
    <property type="project" value="UniProtKB-EC"/>
</dbReference>
<proteinExistence type="inferred from homology"/>
<evidence type="ECO:0000256" key="7">
    <source>
        <dbReference type="ARBA" id="ARBA00022679"/>
    </source>
</evidence>
<protein>
    <recommendedName>
        <fullName evidence="5">polynucleotide adenylyltransferase</fullName>
        <ecNumber evidence="5">2.7.7.19</ecNumber>
    </recommendedName>
</protein>
<evidence type="ECO:0000256" key="1">
    <source>
        <dbReference type="ARBA" id="ARBA00001936"/>
    </source>
</evidence>
<evidence type="ECO:0000313" key="13">
    <source>
        <dbReference type="EMBL" id="TPX66924.1"/>
    </source>
</evidence>
<evidence type="ECO:0000256" key="10">
    <source>
        <dbReference type="SAM" id="MobiDB-lite"/>
    </source>
</evidence>
<dbReference type="Gene3D" id="3.30.460.10">
    <property type="entry name" value="Beta Polymerase, domain 2"/>
    <property type="match status" value="1"/>
</dbReference>
<feature type="compositionally biased region" description="Basic and acidic residues" evidence="10">
    <location>
        <begin position="924"/>
        <end position="939"/>
    </location>
</feature>
<feature type="compositionally biased region" description="Polar residues" evidence="10">
    <location>
        <begin position="343"/>
        <end position="361"/>
    </location>
</feature>
<dbReference type="Gene3D" id="1.10.1410.10">
    <property type="match status" value="1"/>
</dbReference>
<accession>A0A507EST8</accession>
<dbReference type="SUPFAM" id="SSF81301">
    <property type="entry name" value="Nucleotidyltransferase"/>
    <property type="match status" value="1"/>
</dbReference>
<keyword evidence="7" id="KW-0808">Transferase</keyword>
<reference evidence="13 14" key="1">
    <citation type="journal article" date="2019" name="Sci. Rep.">
        <title>Comparative genomics of chytrid fungi reveal insights into the obligate biotrophic and pathogenic lifestyle of Synchytrium endobioticum.</title>
        <authorList>
            <person name="van de Vossenberg B.T.L.H."/>
            <person name="Warris S."/>
            <person name="Nguyen H.D.T."/>
            <person name="van Gent-Pelzer M.P.E."/>
            <person name="Joly D.L."/>
            <person name="van de Geest H.C."/>
            <person name="Bonants P.J.M."/>
            <person name="Smith D.S."/>
            <person name="Levesque C.A."/>
            <person name="van der Lee T.A.J."/>
        </authorList>
    </citation>
    <scope>NUCLEOTIDE SEQUENCE [LARGE SCALE GENOMIC DNA]</scope>
    <source>
        <strain evidence="13 14">CBS 675.73</strain>
    </source>
</reference>
<gene>
    <name evidence="13" type="ORF">CcCBS67573_g07658</name>
</gene>
<dbReference type="STRING" id="246404.A0A507EST8"/>
<dbReference type="EC" id="2.7.7.19" evidence="5"/>
<keyword evidence="9" id="KW-0460">Magnesium</keyword>
<evidence type="ECO:0000256" key="4">
    <source>
        <dbReference type="ARBA" id="ARBA00008593"/>
    </source>
</evidence>
<dbReference type="Pfam" id="PF22600">
    <property type="entry name" value="MTPAP-like_central"/>
    <property type="match status" value="1"/>
</dbReference>
<feature type="compositionally biased region" description="Polar residues" evidence="10">
    <location>
        <begin position="28"/>
        <end position="52"/>
    </location>
</feature>
<keyword evidence="8" id="KW-0479">Metal-binding</keyword>
<dbReference type="Proteomes" id="UP000320333">
    <property type="component" value="Unassembled WGS sequence"/>
</dbReference>
<dbReference type="Pfam" id="PF03828">
    <property type="entry name" value="PAP_assoc"/>
    <property type="match status" value="1"/>
</dbReference>
<dbReference type="PANTHER" id="PTHR12271:SF40">
    <property type="entry name" value="POLY(A) RNA POLYMERASE GLD2"/>
    <property type="match status" value="1"/>
</dbReference>
<dbReference type="InterPro" id="IPR054708">
    <property type="entry name" value="MTPAP-like_central"/>
</dbReference>
<evidence type="ECO:0000256" key="3">
    <source>
        <dbReference type="ARBA" id="ARBA00004496"/>
    </source>
</evidence>
<feature type="compositionally biased region" description="Polar residues" evidence="10">
    <location>
        <begin position="295"/>
        <end position="307"/>
    </location>
</feature>
<comment type="subcellular location">
    <subcellularLocation>
        <location evidence="3">Cytoplasm</location>
    </subcellularLocation>
</comment>
<evidence type="ECO:0000259" key="11">
    <source>
        <dbReference type="Pfam" id="PF03828"/>
    </source>
</evidence>
<organism evidence="13 14">
    <name type="scientific">Chytriomyces confervae</name>
    <dbReference type="NCBI Taxonomy" id="246404"/>
    <lineage>
        <taxon>Eukaryota</taxon>
        <taxon>Fungi</taxon>
        <taxon>Fungi incertae sedis</taxon>
        <taxon>Chytridiomycota</taxon>
        <taxon>Chytridiomycota incertae sedis</taxon>
        <taxon>Chytridiomycetes</taxon>
        <taxon>Chytridiales</taxon>
        <taxon>Chytriomycetaceae</taxon>
        <taxon>Chytriomyces</taxon>
    </lineage>
</organism>
<dbReference type="SUPFAM" id="SSF81631">
    <property type="entry name" value="PAP/OAS1 substrate-binding domain"/>
    <property type="match status" value="1"/>
</dbReference>
<feature type="domain" description="Poly(A) RNA polymerase mitochondrial-like central palm" evidence="12">
    <location>
        <begin position="713"/>
        <end position="795"/>
    </location>
</feature>
<comment type="caution">
    <text evidence="13">The sequence shown here is derived from an EMBL/GenBank/DDBJ whole genome shotgun (WGS) entry which is preliminary data.</text>
</comment>
<evidence type="ECO:0000256" key="8">
    <source>
        <dbReference type="ARBA" id="ARBA00022723"/>
    </source>
</evidence>
<dbReference type="AlphaFoldDB" id="A0A507EST8"/>
<evidence type="ECO:0000256" key="5">
    <source>
        <dbReference type="ARBA" id="ARBA00012388"/>
    </source>
</evidence>
<dbReference type="PANTHER" id="PTHR12271">
    <property type="entry name" value="POLY A POLYMERASE CID PAP -RELATED"/>
    <property type="match status" value="1"/>
</dbReference>
<feature type="domain" description="PAP-associated" evidence="11">
    <location>
        <begin position="889"/>
        <end position="946"/>
    </location>
</feature>
<comment type="cofactor">
    <cofactor evidence="1">
        <name>Mn(2+)</name>
        <dbReference type="ChEBI" id="CHEBI:29035"/>
    </cofactor>
</comment>
<dbReference type="InterPro" id="IPR002058">
    <property type="entry name" value="PAP_assoc"/>
</dbReference>
<evidence type="ECO:0000313" key="14">
    <source>
        <dbReference type="Proteomes" id="UP000320333"/>
    </source>
</evidence>
<dbReference type="EMBL" id="QEAP01000419">
    <property type="protein sequence ID" value="TPX66924.1"/>
    <property type="molecule type" value="Genomic_DNA"/>
</dbReference>
<dbReference type="InterPro" id="IPR043519">
    <property type="entry name" value="NT_sf"/>
</dbReference>